<evidence type="ECO:0000313" key="2">
    <source>
        <dbReference type="Proteomes" id="UP000299102"/>
    </source>
</evidence>
<organism evidence="1 2">
    <name type="scientific">Eumeta variegata</name>
    <name type="common">Bagworm moth</name>
    <name type="synonym">Eumeta japonica</name>
    <dbReference type="NCBI Taxonomy" id="151549"/>
    <lineage>
        <taxon>Eukaryota</taxon>
        <taxon>Metazoa</taxon>
        <taxon>Ecdysozoa</taxon>
        <taxon>Arthropoda</taxon>
        <taxon>Hexapoda</taxon>
        <taxon>Insecta</taxon>
        <taxon>Pterygota</taxon>
        <taxon>Neoptera</taxon>
        <taxon>Endopterygota</taxon>
        <taxon>Lepidoptera</taxon>
        <taxon>Glossata</taxon>
        <taxon>Ditrysia</taxon>
        <taxon>Tineoidea</taxon>
        <taxon>Psychidae</taxon>
        <taxon>Oiketicinae</taxon>
        <taxon>Eumeta</taxon>
    </lineage>
</organism>
<proteinExistence type="predicted"/>
<name>A0A4C1TVX8_EUMVA</name>
<protein>
    <submittedName>
        <fullName evidence="1">Uncharacterized protein</fullName>
    </submittedName>
</protein>
<evidence type="ECO:0000313" key="1">
    <source>
        <dbReference type="EMBL" id="GBP18202.1"/>
    </source>
</evidence>
<dbReference type="AlphaFoldDB" id="A0A4C1TVX8"/>
<dbReference type="EMBL" id="BGZK01000094">
    <property type="protein sequence ID" value="GBP18202.1"/>
    <property type="molecule type" value="Genomic_DNA"/>
</dbReference>
<accession>A0A4C1TVX8</accession>
<reference evidence="1 2" key="1">
    <citation type="journal article" date="2019" name="Commun. Biol.">
        <title>The bagworm genome reveals a unique fibroin gene that provides high tensile strength.</title>
        <authorList>
            <person name="Kono N."/>
            <person name="Nakamura H."/>
            <person name="Ohtoshi R."/>
            <person name="Tomita M."/>
            <person name="Numata K."/>
            <person name="Arakawa K."/>
        </authorList>
    </citation>
    <scope>NUCLEOTIDE SEQUENCE [LARGE SCALE GENOMIC DNA]</scope>
</reference>
<gene>
    <name evidence="1" type="ORF">EVAR_9044_1</name>
</gene>
<keyword evidence="2" id="KW-1185">Reference proteome</keyword>
<dbReference type="Proteomes" id="UP000299102">
    <property type="component" value="Unassembled WGS sequence"/>
</dbReference>
<comment type="caution">
    <text evidence="1">The sequence shown here is derived from an EMBL/GenBank/DDBJ whole genome shotgun (WGS) entry which is preliminary data.</text>
</comment>
<sequence length="130" mass="14989">MSASVGRVRRWRRRRRRLTHAARLFDTKRPCCQNSRRAAPVGTNRKYPRQLIPQSERDELPLIFYTINNSPRSLIRKMSSNCFSLWTVKSTARARRATHACRGSGRPRAGVVVAARINLAHEQVYPAAKY</sequence>